<dbReference type="InterPro" id="IPR000212">
    <property type="entry name" value="DNA_helicase_UvrD/REP"/>
</dbReference>
<evidence type="ECO:0000256" key="3">
    <source>
        <dbReference type="ARBA" id="ARBA00022806"/>
    </source>
</evidence>
<dbReference type="PANTHER" id="PTHR11070">
    <property type="entry name" value="UVRD / RECB / PCRA DNA HELICASE FAMILY MEMBER"/>
    <property type="match status" value="1"/>
</dbReference>
<feature type="domain" description="UvrD-like helicase ATP-binding" evidence="6">
    <location>
        <begin position="237"/>
        <end position="556"/>
    </location>
</feature>
<evidence type="ECO:0000313" key="8">
    <source>
        <dbReference type="Proteomes" id="UP000284051"/>
    </source>
</evidence>
<evidence type="ECO:0000256" key="1">
    <source>
        <dbReference type="ARBA" id="ARBA00022741"/>
    </source>
</evidence>
<evidence type="ECO:0000256" key="2">
    <source>
        <dbReference type="ARBA" id="ARBA00022801"/>
    </source>
</evidence>
<dbReference type="SUPFAM" id="SSF52540">
    <property type="entry name" value="P-loop containing nucleoside triphosphate hydrolases"/>
    <property type="match status" value="1"/>
</dbReference>
<feature type="binding site" evidence="5">
    <location>
        <begin position="258"/>
        <end position="265"/>
    </location>
    <ligand>
        <name>ATP</name>
        <dbReference type="ChEBI" id="CHEBI:30616"/>
    </ligand>
</feature>
<keyword evidence="2 5" id="KW-0378">Hydrolase</keyword>
<dbReference type="GO" id="GO:0005829">
    <property type="term" value="C:cytosol"/>
    <property type="evidence" value="ECO:0007669"/>
    <property type="project" value="TreeGrafter"/>
</dbReference>
<dbReference type="RefSeq" id="WP_118773044.1">
    <property type="nucleotide sequence ID" value="NZ_QRID01000047.1"/>
</dbReference>
<dbReference type="Proteomes" id="UP000284051">
    <property type="component" value="Unassembled WGS sequence"/>
</dbReference>
<evidence type="ECO:0000256" key="4">
    <source>
        <dbReference type="ARBA" id="ARBA00022840"/>
    </source>
</evidence>
<comment type="caution">
    <text evidence="7">The sequence shown here is derived from an EMBL/GenBank/DDBJ whole genome shotgun (WGS) entry which is preliminary data.</text>
</comment>
<dbReference type="GO" id="GO:0005524">
    <property type="term" value="F:ATP binding"/>
    <property type="evidence" value="ECO:0007669"/>
    <property type="project" value="UniProtKB-UniRule"/>
</dbReference>
<organism evidence="7 8">
    <name type="scientific">Roseburia intestinalis</name>
    <dbReference type="NCBI Taxonomy" id="166486"/>
    <lineage>
        <taxon>Bacteria</taxon>
        <taxon>Bacillati</taxon>
        <taxon>Bacillota</taxon>
        <taxon>Clostridia</taxon>
        <taxon>Lachnospirales</taxon>
        <taxon>Lachnospiraceae</taxon>
        <taxon>Roseburia</taxon>
    </lineage>
</organism>
<dbReference type="InterPro" id="IPR027417">
    <property type="entry name" value="P-loop_NTPase"/>
</dbReference>
<dbReference type="EMBL" id="QRID01000047">
    <property type="protein sequence ID" value="RHG23530.1"/>
    <property type="molecule type" value="Genomic_DNA"/>
</dbReference>
<dbReference type="AlphaFoldDB" id="A0A3R6GV96"/>
<dbReference type="Gene3D" id="3.40.50.300">
    <property type="entry name" value="P-loop containing nucleotide triphosphate hydrolases"/>
    <property type="match status" value="2"/>
</dbReference>
<reference evidence="7 8" key="1">
    <citation type="submission" date="2018-08" db="EMBL/GenBank/DDBJ databases">
        <title>A genome reference for cultivated species of the human gut microbiota.</title>
        <authorList>
            <person name="Zou Y."/>
            <person name="Xue W."/>
            <person name="Luo G."/>
        </authorList>
    </citation>
    <scope>NUCLEOTIDE SEQUENCE [LARGE SCALE GENOMIC DNA]</scope>
    <source>
        <strain evidence="7 8">AM22-21LB</strain>
    </source>
</reference>
<dbReference type="Pfam" id="PF00580">
    <property type="entry name" value="UvrD-helicase"/>
    <property type="match status" value="1"/>
</dbReference>
<dbReference type="GO" id="GO:0000725">
    <property type="term" value="P:recombinational repair"/>
    <property type="evidence" value="ECO:0007669"/>
    <property type="project" value="TreeGrafter"/>
</dbReference>
<dbReference type="GO" id="GO:0016787">
    <property type="term" value="F:hydrolase activity"/>
    <property type="evidence" value="ECO:0007669"/>
    <property type="project" value="UniProtKB-UniRule"/>
</dbReference>
<protein>
    <recommendedName>
        <fullName evidence="6">UvrD-like helicase ATP-binding domain-containing protein</fullName>
    </recommendedName>
</protein>
<dbReference type="PANTHER" id="PTHR11070:SF45">
    <property type="entry name" value="DNA 3'-5' HELICASE"/>
    <property type="match status" value="1"/>
</dbReference>
<keyword evidence="4 5" id="KW-0067">ATP-binding</keyword>
<dbReference type="GO" id="GO:0003677">
    <property type="term" value="F:DNA binding"/>
    <property type="evidence" value="ECO:0007669"/>
    <property type="project" value="InterPro"/>
</dbReference>
<evidence type="ECO:0000259" key="6">
    <source>
        <dbReference type="PROSITE" id="PS51198"/>
    </source>
</evidence>
<evidence type="ECO:0000313" key="7">
    <source>
        <dbReference type="EMBL" id="RHG23530.1"/>
    </source>
</evidence>
<gene>
    <name evidence="7" type="ORF">DW264_19000</name>
</gene>
<evidence type="ECO:0000256" key="5">
    <source>
        <dbReference type="PROSITE-ProRule" id="PRU00560"/>
    </source>
</evidence>
<proteinExistence type="predicted"/>
<keyword evidence="3 5" id="KW-0347">Helicase</keyword>
<dbReference type="GO" id="GO:0043138">
    <property type="term" value="F:3'-5' DNA helicase activity"/>
    <property type="evidence" value="ECO:0007669"/>
    <property type="project" value="TreeGrafter"/>
</dbReference>
<keyword evidence="1 5" id="KW-0547">Nucleotide-binding</keyword>
<dbReference type="InterPro" id="IPR014016">
    <property type="entry name" value="UvrD-like_ATP-bd"/>
</dbReference>
<sequence>MKYILFEKSAVELMINNPALQSMEFPASEKFVNFLREKSDDFLLKDISHRCEKEGIIFCGKEAAKTFLLFDLEKCKMMEKTDDSELLIVLQKTFRFAVRFWNRQAFTNCEKIFKNKTVIFPFPFSIGSAYRIVLERNPSDRRLNIRGINNCLLAYKYGEEGASSSEDENPDLSIYRKGGESYLEHIQELRREIIEQKSKYESKADDSDSSIHVYLSNNMISSSEFKYMNYEKQVKNLTTTQSSIVNCQDMNSPIRIEGPAGTGKTAALVLRAIKLLSDAEKNDKELFITFFTHSKSTESIVTQMIAHLAKPDWLNLDNLQRINVTTLQGYCAAYVGIQDTQIIDLDASEAKQYQLLLIQDAYSKMCGAVCNTYKYIMSEDAVAFYENEEENKIILMLQHEFSIRIKGMAEGDLERYKKLDSQKNGIPLVNDADKEYVYSIFKEYQQSLETQSVYDTDDIILEALARLNAPLWRRARVKEGIDYLLVDEMHLFNLNEQQVFHFLTKDGEQKKIPICFALDYGQVVGERGNIKENYIENTLAEGQTLRQEFSTVFRSSQQIAELCASITASGALLFDGFINPYKYCESSFTAREEEMCEIPQLLMYKNDTEMKESLEKHIKKYVNKYKCQPCEIALVFFDEEMLLKNYTQFIGKYSVNYINGRKNSQFGTDPSKVICTLPEYINGLEFKCVILVAVDEGRVPQNGLCDISSSFLKYSALNKLYLSCSRAQYSVLILGNKLRGISSCLQHSLAKGALTQSYVDD</sequence>
<dbReference type="PROSITE" id="PS51198">
    <property type="entry name" value="UVRD_HELICASE_ATP_BIND"/>
    <property type="match status" value="1"/>
</dbReference>
<accession>A0A3R6GV96</accession>
<name>A0A3R6GV96_9FIRM</name>